<feature type="transmembrane region" description="Helical" evidence="1">
    <location>
        <begin position="7"/>
        <end position="25"/>
    </location>
</feature>
<gene>
    <name evidence="2" type="ORF">AB3N04_05165</name>
</gene>
<dbReference type="RefSeq" id="WP_368505040.1">
    <property type="nucleotide sequence ID" value="NZ_CP162551.1"/>
</dbReference>
<protein>
    <submittedName>
        <fullName evidence="2">Uncharacterized protein</fullName>
    </submittedName>
</protein>
<organism evidence="2">
    <name type="scientific">Alkalihalophilus sp. As8PL</name>
    <dbReference type="NCBI Taxonomy" id="3237103"/>
    <lineage>
        <taxon>Bacteria</taxon>
        <taxon>Bacillati</taxon>
        <taxon>Bacillota</taxon>
        <taxon>Bacilli</taxon>
        <taxon>Bacillales</taxon>
        <taxon>Bacillaceae</taxon>
        <taxon>Alkalihalophilus</taxon>
    </lineage>
</organism>
<feature type="transmembrane region" description="Helical" evidence="1">
    <location>
        <begin position="31"/>
        <end position="51"/>
    </location>
</feature>
<reference evidence="2" key="1">
    <citation type="submission" date="2024-07" db="EMBL/GenBank/DDBJ databases">
        <title>Identification and characteristics of an arsenic-resistant bacterial isolate, which belongs to a novel species.</title>
        <authorList>
            <person name="Juszczyk A."/>
            <person name="Kowalczyk A."/>
            <person name="Was K."/>
            <person name="Kosowicz W."/>
            <person name="Budzyn A."/>
            <person name="Latowski D."/>
        </authorList>
    </citation>
    <scope>NUCLEOTIDE SEQUENCE</scope>
    <source>
        <strain evidence="2">As8PL</strain>
    </source>
</reference>
<accession>A0AB39BWJ8</accession>
<keyword evidence="1" id="KW-1133">Transmembrane helix</keyword>
<evidence type="ECO:0000313" key="2">
    <source>
        <dbReference type="EMBL" id="XDI37711.1"/>
    </source>
</evidence>
<keyword evidence="1" id="KW-0472">Membrane</keyword>
<dbReference type="AlphaFoldDB" id="A0AB39BWJ8"/>
<evidence type="ECO:0000256" key="1">
    <source>
        <dbReference type="SAM" id="Phobius"/>
    </source>
</evidence>
<sequence>MKKDLKQNLVGIILFFTFCVIGMLFSDRLPLLTFIGIVGLAGTAYFFFRIVTDAIGFQRE</sequence>
<keyword evidence="1" id="KW-0812">Transmembrane</keyword>
<name>A0AB39BWJ8_9BACI</name>
<dbReference type="EMBL" id="CP162551">
    <property type="protein sequence ID" value="XDI37711.1"/>
    <property type="molecule type" value="Genomic_DNA"/>
</dbReference>
<proteinExistence type="predicted"/>